<dbReference type="EMBL" id="CP001087">
    <property type="protein sequence ID" value="ACN15776.1"/>
    <property type="molecule type" value="Genomic_DNA"/>
</dbReference>
<evidence type="ECO:0000259" key="1">
    <source>
        <dbReference type="Pfam" id="PF00905"/>
    </source>
</evidence>
<dbReference type="GO" id="GO:0071555">
    <property type="term" value="P:cell wall organization"/>
    <property type="evidence" value="ECO:0007669"/>
    <property type="project" value="TreeGrafter"/>
</dbReference>
<evidence type="ECO:0000313" key="2">
    <source>
        <dbReference type="EMBL" id="ACN15776.1"/>
    </source>
</evidence>
<keyword evidence="3" id="KW-1185">Reference proteome</keyword>
<evidence type="ECO:0000313" key="3">
    <source>
        <dbReference type="Proteomes" id="UP000000442"/>
    </source>
</evidence>
<keyword evidence="2" id="KW-0378">Hydrolase</keyword>
<gene>
    <name evidence="2" type="primary">pbpA</name>
    <name evidence="2" type="ordered locus">HRM2_26820</name>
</gene>
<dbReference type="STRING" id="177437.HRM2_26820"/>
<dbReference type="InterPro" id="IPR012338">
    <property type="entry name" value="Beta-lactam/transpept-like"/>
</dbReference>
<dbReference type="PANTHER" id="PTHR30627">
    <property type="entry name" value="PEPTIDOGLYCAN D,D-TRANSPEPTIDASE"/>
    <property type="match status" value="1"/>
</dbReference>
<sequence length="372" mass="40953">MNPSLIFNTETSKIMIQGTTEKFFVETSLDPSLQRLLTRNLDELKTLTRGKPQRIGLVAMEPFSGKIVAMAGFDLGNPSANPCTMDDYPAASIFKIVTASAVVETIGYSPETPLYFNGGKYTLYKRQLKETQNRYTTRVTLAKAFAESINPIFGKIAATRLDPETLTLYARAFGFNQAMDSDFSFDSGKMLITDSTYQQAEVGCGFNKTTTISPMFGAMLSSTIVNQGNRIVPSVVERVTDTKGTVVYASAPPHTQRAVNSKTARAVRTMMSRTITQGTARKAFRGAQRDSTLSKLEIGGKTGSINSRDNTIRYDWFTGFAKEKNGEKALALAVVVGHRKYIGTRASTYGKMIFKHYFNAYFASNKTTANRG</sequence>
<dbReference type="AlphaFoldDB" id="C0QI40"/>
<protein>
    <submittedName>
        <fullName evidence="2">PbpA</fullName>
        <ecNumber evidence="2">2.4.2.-</ecNumber>
        <ecNumber evidence="2">3.4.-.-</ecNumber>
    </submittedName>
</protein>
<dbReference type="PANTHER" id="PTHR30627:SF2">
    <property type="entry name" value="PEPTIDOGLYCAN D,D-TRANSPEPTIDASE MRDA"/>
    <property type="match status" value="1"/>
</dbReference>
<keyword evidence="2" id="KW-0328">Glycosyltransferase</keyword>
<dbReference type="GO" id="GO:0008658">
    <property type="term" value="F:penicillin binding"/>
    <property type="evidence" value="ECO:0007669"/>
    <property type="project" value="InterPro"/>
</dbReference>
<feature type="domain" description="Penicillin-binding protein transpeptidase" evidence="1">
    <location>
        <begin position="57"/>
        <end position="343"/>
    </location>
</feature>
<keyword evidence="2" id="KW-0808">Transferase</keyword>
<organism evidence="2 3">
    <name type="scientific">Desulforapulum autotrophicum (strain ATCC 43914 / DSM 3382 / VKM B-1955 / HRM2)</name>
    <name type="common">Desulfobacterium autotrophicum</name>
    <dbReference type="NCBI Taxonomy" id="177437"/>
    <lineage>
        <taxon>Bacteria</taxon>
        <taxon>Pseudomonadati</taxon>
        <taxon>Thermodesulfobacteriota</taxon>
        <taxon>Desulfobacteria</taxon>
        <taxon>Desulfobacterales</taxon>
        <taxon>Desulfobacteraceae</taxon>
        <taxon>Desulforapulum</taxon>
    </lineage>
</organism>
<dbReference type="GO" id="GO:0016757">
    <property type="term" value="F:glycosyltransferase activity"/>
    <property type="evidence" value="ECO:0007669"/>
    <property type="project" value="UniProtKB-KW"/>
</dbReference>
<accession>C0QI40</accession>
<dbReference type="KEGG" id="dat:HRM2_26820"/>
<dbReference type="InterPro" id="IPR050515">
    <property type="entry name" value="Beta-lactam/transpept"/>
</dbReference>
<dbReference type="SUPFAM" id="SSF56601">
    <property type="entry name" value="beta-lactamase/transpeptidase-like"/>
    <property type="match status" value="1"/>
</dbReference>
<reference evidence="2 3" key="1">
    <citation type="journal article" date="2009" name="Environ. Microbiol.">
        <title>Genome sequence of Desulfobacterium autotrophicum HRM2, a marine sulfate reducer oxidizing organic carbon completely to carbon dioxide.</title>
        <authorList>
            <person name="Strittmatter A.W."/>
            <person name="Liesegang H."/>
            <person name="Rabus R."/>
            <person name="Decker I."/>
            <person name="Amann J."/>
            <person name="Andres S."/>
            <person name="Henne A."/>
            <person name="Fricke W.F."/>
            <person name="Martinez-Arias R."/>
            <person name="Bartels D."/>
            <person name="Goesmann A."/>
            <person name="Krause L."/>
            <person name="Puehler A."/>
            <person name="Klenk H.P."/>
            <person name="Richter M."/>
            <person name="Schuler M."/>
            <person name="Gloeckner F.O."/>
            <person name="Meyerdierks A."/>
            <person name="Gottschalk G."/>
            <person name="Amann R."/>
        </authorList>
    </citation>
    <scope>NUCLEOTIDE SEQUENCE [LARGE SCALE GENOMIC DNA]</scope>
    <source>
        <strain evidence="3">ATCC 43914 / DSM 3382 / HRM2</strain>
    </source>
</reference>
<dbReference type="Gene3D" id="3.40.710.10">
    <property type="entry name" value="DD-peptidase/beta-lactamase superfamily"/>
    <property type="match status" value="1"/>
</dbReference>
<dbReference type="GO" id="GO:0005886">
    <property type="term" value="C:plasma membrane"/>
    <property type="evidence" value="ECO:0007669"/>
    <property type="project" value="TreeGrafter"/>
</dbReference>
<dbReference type="Pfam" id="PF00905">
    <property type="entry name" value="Transpeptidase"/>
    <property type="match status" value="1"/>
</dbReference>
<dbReference type="EC" id="3.4.-.-" evidence="2"/>
<dbReference type="HOGENOM" id="CLU_047548_0_0_7"/>
<dbReference type="GO" id="GO:0071972">
    <property type="term" value="F:peptidoglycan L,D-transpeptidase activity"/>
    <property type="evidence" value="ECO:0007669"/>
    <property type="project" value="TreeGrafter"/>
</dbReference>
<dbReference type="InterPro" id="IPR001460">
    <property type="entry name" value="PCN-bd_Tpept"/>
</dbReference>
<dbReference type="eggNOG" id="COG0768">
    <property type="taxonomic scope" value="Bacteria"/>
</dbReference>
<dbReference type="Proteomes" id="UP000000442">
    <property type="component" value="Chromosome"/>
</dbReference>
<name>C0QI40_DESAH</name>
<dbReference type="EC" id="2.4.2.-" evidence="2"/>
<proteinExistence type="predicted"/>